<dbReference type="RefSeq" id="WP_343952641.1">
    <property type="nucleotide sequence ID" value="NZ_BAAAHQ010000027.1"/>
</dbReference>
<name>A0ABP4AVW6_9ACTN</name>
<keyword evidence="2" id="KW-1185">Reference proteome</keyword>
<dbReference type="InterPro" id="IPR008930">
    <property type="entry name" value="Terpenoid_cyclase/PrenylTrfase"/>
</dbReference>
<protein>
    <submittedName>
        <fullName evidence="1">Uncharacterized protein</fullName>
    </submittedName>
</protein>
<dbReference type="EMBL" id="BAAAHQ010000027">
    <property type="protein sequence ID" value="GAA0940606.1"/>
    <property type="molecule type" value="Genomic_DNA"/>
</dbReference>
<accession>A0ABP4AVW6</accession>
<evidence type="ECO:0000313" key="2">
    <source>
        <dbReference type="Proteomes" id="UP001501578"/>
    </source>
</evidence>
<evidence type="ECO:0000313" key="1">
    <source>
        <dbReference type="EMBL" id="GAA0940606.1"/>
    </source>
</evidence>
<gene>
    <name evidence="1" type="ORF">GCM10009560_52030</name>
</gene>
<dbReference type="SUPFAM" id="SSF48239">
    <property type="entry name" value="Terpenoid cyclases/Protein prenyltransferases"/>
    <property type="match status" value="1"/>
</dbReference>
<reference evidence="2" key="1">
    <citation type="journal article" date="2019" name="Int. J. Syst. Evol. Microbiol.">
        <title>The Global Catalogue of Microorganisms (GCM) 10K type strain sequencing project: providing services to taxonomists for standard genome sequencing and annotation.</title>
        <authorList>
            <consortium name="The Broad Institute Genomics Platform"/>
            <consortium name="The Broad Institute Genome Sequencing Center for Infectious Disease"/>
            <person name="Wu L."/>
            <person name="Ma J."/>
        </authorList>
    </citation>
    <scope>NUCLEOTIDE SEQUENCE [LARGE SCALE GENOMIC DNA]</scope>
    <source>
        <strain evidence="2">JCM 11136</strain>
    </source>
</reference>
<proteinExistence type="predicted"/>
<sequence>MAIDIAVIQDFMAGHARVLDRRRFELITGGGHPSGVLAALDGYRNPDGGYGWGLEADLRAPESQPGAALHAFEVFEEIAPATSPHAAALCDWLESVSLPDGGVPFALPMASGAATAPWWRGADTAGSSLQITSVTAAAAHRVAAHDPDVARHPWLERATRYCLDAIAAMDTAPPAYVLLFAVRFLDAVHERHPEAADLLKRLAQYIPADGRVHVEGGTEDEALRPLDFAPEPGRPARELFAADVIAADLDRVIAEQRDDGGWEVDYLKVSPSGVLDWRGYATVRAVSLLAANGRLQARP</sequence>
<organism evidence="1 2">
    <name type="scientific">Nonomuraea longicatena</name>
    <dbReference type="NCBI Taxonomy" id="83682"/>
    <lineage>
        <taxon>Bacteria</taxon>
        <taxon>Bacillati</taxon>
        <taxon>Actinomycetota</taxon>
        <taxon>Actinomycetes</taxon>
        <taxon>Streptosporangiales</taxon>
        <taxon>Streptosporangiaceae</taxon>
        <taxon>Nonomuraea</taxon>
    </lineage>
</organism>
<dbReference type="Proteomes" id="UP001501578">
    <property type="component" value="Unassembled WGS sequence"/>
</dbReference>
<comment type="caution">
    <text evidence="1">The sequence shown here is derived from an EMBL/GenBank/DDBJ whole genome shotgun (WGS) entry which is preliminary data.</text>
</comment>